<protein>
    <submittedName>
        <fullName evidence="1">Uncharacterized protein</fullName>
    </submittedName>
</protein>
<sequence length="29" mass="3333">MGYGPTCEPLCRNRMKKKRMFCASHKDGS</sequence>
<dbReference type="AlphaFoldDB" id="A0A0A8Y7B4"/>
<reference evidence="1" key="1">
    <citation type="submission" date="2014-09" db="EMBL/GenBank/DDBJ databases">
        <authorList>
            <person name="Magalhaes I.L.F."/>
            <person name="Oliveira U."/>
            <person name="Santos F.R."/>
            <person name="Vidigal T.H.D.A."/>
            <person name="Brescovit A.D."/>
            <person name="Santos A.J."/>
        </authorList>
    </citation>
    <scope>NUCLEOTIDE SEQUENCE</scope>
    <source>
        <tissue evidence="1">Shoot tissue taken approximately 20 cm above the soil surface</tissue>
    </source>
</reference>
<proteinExistence type="predicted"/>
<evidence type="ECO:0000313" key="1">
    <source>
        <dbReference type="EMBL" id="JAD22009.1"/>
    </source>
</evidence>
<name>A0A0A8Y7B4_ARUDO</name>
<dbReference type="EMBL" id="GBRH01275886">
    <property type="protein sequence ID" value="JAD22009.1"/>
    <property type="molecule type" value="Transcribed_RNA"/>
</dbReference>
<accession>A0A0A8Y7B4</accession>
<organism evidence="1">
    <name type="scientific">Arundo donax</name>
    <name type="common">Giant reed</name>
    <name type="synonym">Donax arundinaceus</name>
    <dbReference type="NCBI Taxonomy" id="35708"/>
    <lineage>
        <taxon>Eukaryota</taxon>
        <taxon>Viridiplantae</taxon>
        <taxon>Streptophyta</taxon>
        <taxon>Embryophyta</taxon>
        <taxon>Tracheophyta</taxon>
        <taxon>Spermatophyta</taxon>
        <taxon>Magnoliopsida</taxon>
        <taxon>Liliopsida</taxon>
        <taxon>Poales</taxon>
        <taxon>Poaceae</taxon>
        <taxon>PACMAD clade</taxon>
        <taxon>Arundinoideae</taxon>
        <taxon>Arundineae</taxon>
        <taxon>Arundo</taxon>
    </lineage>
</organism>
<reference evidence="1" key="2">
    <citation type="journal article" date="2015" name="Data Brief">
        <title>Shoot transcriptome of the giant reed, Arundo donax.</title>
        <authorList>
            <person name="Barrero R.A."/>
            <person name="Guerrero F.D."/>
            <person name="Moolhuijzen P."/>
            <person name="Goolsby J.A."/>
            <person name="Tidwell J."/>
            <person name="Bellgard S.E."/>
            <person name="Bellgard M.I."/>
        </authorList>
    </citation>
    <scope>NUCLEOTIDE SEQUENCE</scope>
    <source>
        <tissue evidence="1">Shoot tissue taken approximately 20 cm above the soil surface</tissue>
    </source>
</reference>